<dbReference type="InterPro" id="IPR016177">
    <property type="entry name" value="DNA-bd_dom_sf"/>
</dbReference>
<evidence type="ECO:0000259" key="1">
    <source>
        <dbReference type="Pfam" id="PF13392"/>
    </source>
</evidence>
<dbReference type="GO" id="GO:0004519">
    <property type="term" value="F:endonuclease activity"/>
    <property type="evidence" value="ECO:0007669"/>
    <property type="project" value="UniProtKB-KW"/>
</dbReference>
<dbReference type="SUPFAM" id="SSF54060">
    <property type="entry name" value="His-Me finger endonucleases"/>
    <property type="match status" value="1"/>
</dbReference>
<feature type="domain" description="HNH nuclease" evidence="1">
    <location>
        <begin position="53"/>
        <end position="79"/>
    </location>
</feature>
<dbReference type="SUPFAM" id="SSF54171">
    <property type="entry name" value="DNA-binding domain"/>
    <property type="match status" value="1"/>
</dbReference>
<evidence type="ECO:0000313" key="2">
    <source>
        <dbReference type="EMBL" id="WNL49477.1"/>
    </source>
</evidence>
<reference evidence="2 3" key="1">
    <citation type="submission" date="2023-07" db="EMBL/GenBank/DDBJ databases">
        <title>Isolation and characterization of Bacillus cereus bacteriophage DZ1 and its application in foods.</title>
        <authorList>
            <person name="Huang Z."/>
            <person name="Ding Y."/>
            <person name="Wu Q."/>
        </authorList>
    </citation>
    <scope>NUCLEOTIDE SEQUENCE [LARGE SCALE GENOMIC DNA]</scope>
</reference>
<dbReference type="Pfam" id="PF13392">
    <property type="entry name" value="HNH_3"/>
    <property type="match status" value="1"/>
</dbReference>
<keyword evidence="3" id="KW-1185">Reference proteome</keyword>
<dbReference type="InterPro" id="IPR003615">
    <property type="entry name" value="HNH_nuc"/>
</dbReference>
<dbReference type="Proteomes" id="UP001304814">
    <property type="component" value="Segment"/>
</dbReference>
<dbReference type="GO" id="GO:0003677">
    <property type="term" value="F:DNA binding"/>
    <property type="evidence" value="ECO:0007669"/>
    <property type="project" value="InterPro"/>
</dbReference>
<organism evidence="2 3">
    <name type="scientific">Bacillus phage DZ1</name>
    <dbReference type="NCBI Taxonomy" id="3075862"/>
    <lineage>
        <taxon>Viruses</taxon>
        <taxon>Duplodnaviria</taxon>
        <taxon>Heunggongvirae</taxon>
        <taxon>Uroviricota</taxon>
        <taxon>Caudoviricetes</taxon>
        <taxon>Ehrlichviridae</taxon>
        <taxon>Dazunavirus</taxon>
        <taxon>Dazunavirus DZ1</taxon>
    </lineage>
</organism>
<dbReference type="Gene3D" id="3.90.75.20">
    <property type="match status" value="1"/>
</dbReference>
<keyword evidence="2" id="KW-0540">Nuclease</keyword>
<sequence length="132" mass="15402">MILQVTGGQIIVDDDFAYEKAIRIGNHGYATINVNRRPVLLHRWLMGVTERHVIVDHINGNKLDNRKENLRVANKSQNAGNRKAKGYYWCPRLEKYYAQLNKQYLGHFDTEKEAQQAYQQAHKAHFGEFSPY</sequence>
<keyword evidence="2" id="KW-0255">Endonuclease</keyword>
<accession>A0AA96EKV9</accession>
<proteinExistence type="predicted"/>
<protein>
    <submittedName>
        <fullName evidence="2">HNH endonuclease</fullName>
    </submittedName>
</protein>
<dbReference type="InterPro" id="IPR044925">
    <property type="entry name" value="His-Me_finger_sf"/>
</dbReference>
<keyword evidence="2" id="KW-0378">Hydrolase</keyword>
<dbReference type="EMBL" id="OR338916">
    <property type="protein sequence ID" value="WNL49477.1"/>
    <property type="molecule type" value="Genomic_DNA"/>
</dbReference>
<evidence type="ECO:0000313" key="3">
    <source>
        <dbReference type="Proteomes" id="UP001304814"/>
    </source>
</evidence>
<name>A0AA96EKV9_9CAUD</name>